<dbReference type="InterPro" id="IPR000640">
    <property type="entry name" value="EFG_V-like"/>
</dbReference>
<dbReference type="SUPFAM" id="SSF50447">
    <property type="entry name" value="Translation proteins"/>
    <property type="match status" value="1"/>
</dbReference>
<dbReference type="InterPro" id="IPR041095">
    <property type="entry name" value="EFG_II"/>
</dbReference>
<dbReference type="PANTHER" id="PTHR43261">
    <property type="entry name" value="TRANSLATION ELONGATION FACTOR G-RELATED"/>
    <property type="match status" value="1"/>
</dbReference>
<dbReference type="Pfam" id="PF00679">
    <property type="entry name" value="EFG_C"/>
    <property type="match status" value="1"/>
</dbReference>
<feature type="binding site" evidence="6">
    <location>
        <begin position="211"/>
        <end position="215"/>
    </location>
    <ligand>
        <name>GTP</name>
        <dbReference type="ChEBI" id="CHEBI:37565"/>
    </ligand>
</feature>
<dbReference type="NCBIfam" id="TIGR00484">
    <property type="entry name" value="EF-G"/>
    <property type="match status" value="1"/>
</dbReference>
<evidence type="ECO:0000256" key="1">
    <source>
        <dbReference type="ARBA" id="ARBA00005870"/>
    </source>
</evidence>
<keyword evidence="4 6" id="KW-0648">Protein biosynthesis</keyword>
<evidence type="ECO:0000313" key="8">
    <source>
        <dbReference type="EMBL" id="KAF8822970.1"/>
    </source>
</evidence>
<dbReference type="InterPro" id="IPR035647">
    <property type="entry name" value="EFG_III/V"/>
</dbReference>
<dbReference type="InterPro" id="IPR004540">
    <property type="entry name" value="Transl_elong_EFG/EF2"/>
</dbReference>
<evidence type="ECO:0000256" key="4">
    <source>
        <dbReference type="ARBA" id="ARBA00022917"/>
    </source>
</evidence>
<dbReference type="CDD" id="cd01434">
    <property type="entry name" value="EFG_mtEFG1_IV"/>
    <property type="match status" value="1"/>
</dbReference>
<accession>A0ABQ7JGX6</accession>
<dbReference type="PROSITE" id="PS51722">
    <property type="entry name" value="G_TR_2"/>
    <property type="match status" value="1"/>
</dbReference>
<dbReference type="InterPro" id="IPR014721">
    <property type="entry name" value="Ribsml_uS5_D2-typ_fold_subgr"/>
</dbReference>
<dbReference type="NCBIfam" id="TIGR00231">
    <property type="entry name" value="small_GTP"/>
    <property type="match status" value="1"/>
</dbReference>
<dbReference type="PANTHER" id="PTHR43261:SF1">
    <property type="entry name" value="RIBOSOME-RELEASING FACTOR 2, MITOCHONDRIAL"/>
    <property type="match status" value="1"/>
</dbReference>
<keyword evidence="5 6" id="KW-0342">GTP-binding</keyword>
<protein>
    <recommendedName>
        <fullName evidence="6">Elongation factor G, mitochondrial</fullName>
        <shortName evidence="6">EF-Gmt</shortName>
    </recommendedName>
    <alternativeName>
        <fullName evidence="6">Elongation factor G 1, mitochondrial</fullName>
        <shortName evidence="6">mEF-G 1</shortName>
    </alternativeName>
    <alternativeName>
        <fullName evidence="6">Elongation factor G1</fullName>
    </alternativeName>
</protein>
<dbReference type="SMART" id="SM00838">
    <property type="entry name" value="EFG_C"/>
    <property type="match status" value="1"/>
</dbReference>
<keyword evidence="9" id="KW-1185">Reference proteome</keyword>
<dbReference type="Gene3D" id="3.40.50.300">
    <property type="entry name" value="P-loop containing nucleotide triphosphate hydrolases"/>
    <property type="match status" value="1"/>
</dbReference>
<dbReference type="InterPro" id="IPR005225">
    <property type="entry name" value="Small_GTP-bd"/>
</dbReference>
<dbReference type="Gene3D" id="3.30.70.240">
    <property type="match status" value="1"/>
</dbReference>
<sequence>MVTKHRTIGQKTLSSSVGSDNFFMRWPTPLRPPKSRSTCFIPLLRSNGDVAYSFPSTAVGPVGGSHLVSYGLMDNPQLTTVHSKSIYFSKRSFQLLSPQSPSLTALLSKRGGSSNFPQIQSDGRKTDDAVPLSHYRNIGIMAHIDAGKTTTTERILYITGVSHKIGEVHDGEAIMDWMDQERERGITITSAATTCFWSDQKGKMHRINLIDTPGHVDFTVEVERSLRVLDGAVAVFDAVSGVEPQSETVWRQANKYKIPRIAFINKMDRMGANFTNCVDAIHSRLHSDAIPIQIPMGSGSDFIGLIDLIRMEALTFDQLSKGKQFQWQSIPNQYKEEALKNSMIEWAAEGNEALIETYLETGTLDISDIYKGLRLQVLKNRGVPILCGSSLKHVGIQPLLDAIVNFLPSPLDGPPKIMNPSLNSSSSSTFYPTDPNAPLSALVFKVAMDNFMGILNFIRVYSGKLKLGNSVYIPRLGREERAQKLVLMHANYRKDVEELSCGDIGAVLGPKDIITGDTLCDRSSPIELEKIEFPQTVMSLVIEPKSKKDFDKLHTALGKLSREDPSFKVSLDADTRQTLIHGMGELHLEIHADRLKREFGVDCLTGTPQVAYKETFEKETTAQGRYVKQSGGRGQYGDVKIRVTPGVMGGGVFFISKIVGGTIPKEYIPAVEEGVLQQLNNGVLAGYPIVDVNITLFDGSFHPVDSSELAFKLAGGMAIREAAKRANPYMLEPIMKVNVWTPATYMGEVISDLNSRRGQILTIDDHSHTKQIIAGVPLAAMFGYTTALRSITQGRATYVMEAARHSVVPRSISEEIIRKHTSSNSL</sequence>
<evidence type="ECO:0000256" key="6">
    <source>
        <dbReference type="HAMAP-Rule" id="MF_03061"/>
    </source>
</evidence>
<feature type="domain" description="Tr-type G" evidence="7">
    <location>
        <begin position="133"/>
        <end position="411"/>
    </location>
</feature>
<dbReference type="InterPro" id="IPR009022">
    <property type="entry name" value="EFG_III"/>
</dbReference>
<comment type="pathway">
    <text evidence="6">Protein biosynthesis; polypeptide chain elongation.</text>
</comment>
<feature type="binding site" evidence="6">
    <location>
        <begin position="265"/>
        <end position="268"/>
    </location>
    <ligand>
        <name>GTP</name>
        <dbReference type="ChEBI" id="CHEBI:37565"/>
    </ligand>
</feature>
<dbReference type="Pfam" id="PF14492">
    <property type="entry name" value="EFG_III"/>
    <property type="match status" value="1"/>
</dbReference>
<dbReference type="CDD" id="cd01886">
    <property type="entry name" value="EF-G"/>
    <property type="match status" value="1"/>
</dbReference>
<dbReference type="PROSITE" id="PS00301">
    <property type="entry name" value="G_TR_1"/>
    <property type="match status" value="1"/>
</dbReference>
<dbReference type="SUPFAM" id="SSF52540">
    <property type="entry name" value="P-loop containing nucleoside triphosphate hydrolases"/>
    <property type="match status" value="1"/>
</dbReference>
<feature type="binding site" evidence="6">
    <location>
        <begin position="142"/>
        <end position="149"/>
    </location>
    <ligand>
        <name>GTP</name>
        <dbReference type="ChEBI" id="CHEBI:37565"/>
    </ligand>
</feature>
<dbReference type="EMBL" id="JADAQX010000009">
    <property type="protein sequence ID" value="KAF8822970.1"/>
    <property type="molecule type" value="Genomic_DNA"/>
</dbReference>
<dbReference type="Gene3D" id="2.40.30.10">
    <property type="entry name" value="Translation factors"/>
    <property type="match status" value="1"/>
</dbReference>
<dbReference type="CDD" id="cd03713">
    <property type="entry name" value="EFG_mtEFG_C"/>
    <property type="match status" value="1"/>
</dbReference>
<dbReference type="SUPFAM" id="SSF54980">
    <property type="entry name" value="EF-G C-terminal domain-like"/>
    <property type="match status" value="2"/>
</dbReference>
<evidence type="ECO:0000256" key="3">
    <source>
        <dbReference type="ARBA" id="ARBA00022768"/>
    </source>
</evidence>
<dbReference type="InterPro" id="IPR035649">
    <property type="entry name" value="EFG_V"/>
</dbReference>
<dbReference type="InterPro" id="IPR009000">
    <property type="entry name" value="Transl_B-barrel_sf"/>
</dbReference>
<comment type="function">
    <text evidence="6">Mitochondrial GTPase that catalyzes the GTP-dependent ribosomal translocation step during translation elongation. During this step, the ribosome changes from the pre-translocational (PRE) to the post-translocational (POST) state as the newly formed A-site-bound peptidyl-tRNA and P-site-bound deacylated tRNA move to the P and E sites, respectively. Catalyzes the coordinated movement of the two tRNA molecules, the mRNA and conformational changes in the ribosome.</text>
</comment>
<comment type="similarity">
    <text evidence="6">Belongs to the GTP-binding elongation factor family. EF-G/EF-2 subfamily.</text>
</comment>
<evidence type="ECO:0000259" key="7">
    <source>
        <dbReference type="PROSITE" id="PS51722"/>
    </source>
</evidence>
<evidence type="ECO:0000313" key="9">
    <source>
        <dbReference type="Proteomes" id="UP000823046"/>
    </source>
</evidence>
<comment type="subcellular location">
    <subcellularLocation>
        <location evidence="6">Mitochondrion</location>
    </subcellularLocation>
</comment>
<dbReference type="Pfam" id="PF22042">
    <property type="entry name" value="EF-G_D2"/>
    <property type="match status" value="1"/>
</dbReference>
<dbReference type="SMART" id="SM00889">
    <property type="entry name" value="EFG_IV"/>
    <property type="match status" value="1"/>
</dbReference>
<dbReference type="InterPro" id="IPR031157">
    <property type="entry name" value="G_TR_CS"/>
</dbReference>
<keyword evidence="2 6" id="KW-0547">Nucleotide-binding</keyword>
<evidence type="ECO:0000256" key="2">
    <source>
        <dbReference type="ARBA" id="ARBA00022741"/>
    </source>
</evidence>
<dbReference type="InterPro" id="IPR027417">
    <property type="entry name" value="P-loop_NTPase"/>
</dbReference>
<dbReference type="InterPro" id="IPR053905">
    <property type="entry name" value="EF-G-like_DII"/>
</dbReference>
<dbReference type="InterPro" id="IPR005517">
    <property type="entry name" value="Transl_elong_EFG/EF2_IV"/>
</dbReference>
<dbReference type="CDD" id="cd16262">
    <property type="entry name" value="EFG_III"/>
    <property type="match status" value="1"/>
</dbReference>
<evidence type="ECO:0000256" key="5">
    <source>
        <dbReference type="ARBA" id="ARBA00023134"/>
    </source>
</evidence>
<dbReference type="PRINTS" id="PR00315">
    <property type="entry name" value="ELONGATNFCT"/>
</dbReference>
<dbReference type="NCBIfam" id="NF009381">
    <property type="entry name" value="PRK12740.1-5"/>
    <property type="match status" value="1"/>
</dbReference>
<dbReference type="InterPro" id="IPR000795">
    <property type="entry name" value="T_Tr_GTP-bd_dom"/>
</dbReference>
<name>A0ABQ7JGX6_9APIC</name>
<proteinExistence type="inferred from homology"/>
<dbReference type="Gene3D" id="3.30.70.870">
    <property type="entry name" value="Elongation Factor G (Translational Gtpase), domain 3"/>
    <property type="match status" value="1"/>
</dbReference>
<dbReference type="Pfam" id="PF03764">
    <property type="entry name" value="EFG_IV"/>
    <property type="match status" value="1"/>
</dbReference>
<keyword evidence="3 6" id="KW-0251">Elongation factor</keyword>
<comment type="caution">
    <text evidence="8">The sequence shown here is derived from an EMBL/GenBank/DDBJ whole genome shotgun (WGS) entry which is preliminary data.</text>
</comment>
<dbReference type="InterPro" id="IPR047872">
    <property type="entry name" value="EFG_IV"/>
</dbReference>
<dbReference type="InterPro" id="IPR020568">
    <property type="entry name" value="Ribosomal_Su5_D2-typ_SF"/>
</dbReference>
<comment type="similarity">
    <text evidence="1">Belongs to the TRAFAC class translation factor GTPase superfamily. Classic translation factor GTPase family. EF-G/EF-2 subfamily.</text>
</comment>
<dbReference type="HAMAP" id="MF_00054_B">
    <property type="entry name" value="EF_G_EF_2_B"/>
    <property type="match status" value="1"/>
</dbReference>
<dbReference type="SUPFAM" id="SSF54211">
    <property type="entry name" value="Ribosomal protein S5 domain 2-like"/>
    <property type="match status" value="1"/>
</dbReference>
<reference evidence="8 9" key="1">
    <citation type="journal article" date="2020" name="bioRxiv">
        <title>Metabolic contributions of an alphaproteobacterial endosymbiont in the apicomplexan Cardiosporidium cionae.</title>
        <authorList>
            <person name="Hunter E.S."/>
            <person name="Paight C.J."/>
            <person name="Lane C.E."/>
        </authorList>
    </citation>
    <scope>NUCLEOTIDE SEQUENCE [LARGE SCALE GENOMIC DNA]</scope>
    <source>
        <strain evidence="8">ESH_2018</strain>
    </source>
</reference>
<dbReference type="CDD" id="cd04088">
    <property type="entry name" value="EFG_mtEFG_II"/>
    <property type="match status" value="1"/>
</dbReference>
<dbReference type="Gene3D" id="3.30.230.10">
    <property type="match status" value="1"/>
</dbReference>
<dbReference type="Proteomes" id="UP000823046">
    <property type="component" value="Unassembled WGS sequence"/>
</dbReference>
<dbReference type="Pfam" id="PF00009">
    <property type="entry name" value="GTP_EFTU"/>
    <property type="match status" value="1"/>
</dbReference>
<gene>
    <name evidence="8" type="ORF">IE077_000186</name>
</gene>
<keyword evidence="6" id="KW-0496">Mitochondrion</keyword>
<organism evidence="8 9">
    <name type="scientific">Cardiosporidium cionae</name>
    <dbReference type="NCBI Taxonomy" id="476202"/>
    <lineage>
        <taxon>Eukaryota</taxon>
        <taxon>Sar</taxon>
        <taxon>Alveolata</taxon>
        <taxon>Apicomplexa</taxon>
        <taxon>Aconoidasida</taxon>
        <taxon>Nephromycida</taxon>
        <taxon>Cardiosporidium</taxon>
    </lineage>
</organism>